<proteinExistence type="inferred from homology"/>
<evidence type="ECO:0000256" key="2">
    <source>
        <dbReference type="ARBA" id="ARBA00022603"/>
    </source>
</evidence>
<keyword evidence="9" id="KW-1185">Reference proteome</keyword>
<dbReference type="AlphaFoldDB" id="A0A2M8IZ43"/>
<organism evidence="8 9">
    <name type="scientific">Pseudooceanicola lipolyticus</name>
    <dbReference type="NCBI Taxonomy" id="2029104"/>
    <lineage>
        <taxon>Bacteria</taxon>
        <taxon>Pseudomonadati</taxon>
        <taxon>Pseudomonadota</taxon>
        <taxon>Alphaproteobacteria</taxon>
        <taxon>Rhodobacterales</taxon>
        <taxon>Paracoccaceae</taxon>
        <taxon>Pseudooceanicola</taxon>
    </lineage>
</organism>
<evidence type="ECO:0000313" key="8">
    <source>
        <dbReference type="EMBL" id="PJE35810.1"/>
    </source>
</evidence>
<dbReference type="GO" id="GO:0008610">
    <property type="term" value="P:lipid biosynthetic process"/>
    <property type="evidence" value="ECO:0007669"/>
    <property type="project" value="InterPro"/>
</dbReference>
<sequence length="411" mass="47236">MWESVFEKMVSRLIRSGELRVTYPDGQTKSYGPGGDLAAAITIRDAAIIRGLCTRPDLTLGEAYMDQRIVVENDDLEGLMRLVLRNRYETVFPIWVRVFNQMRFRLGHWIQRNTPDLARSNVAHHYDLSNDLYKLFLDEDMQYSCAYFTDPSVSLEEAQAAKKAHIAAKLMIEPGMRVLDIGCGWGGMAITLARDYGARVVGVTLSENQLALARERVKEAGLEELVDLRLQDYRLLNEPFDRIVSVGMLEHVGLPHYEEYFSKVADLLTEDGVALIHTIGLTCPPAAQSEWLVKYIFPGGYVPSLSELALPIEKSGLWNCDTEVLRLHYAYTLRHWLKRFDANLDEVRKTHDERFIRMWRYYLIACYMTFEEEQQGVFQFQLAHKPTAVPLTRDYLYRGAPSTSHRRQAAE</sequence>
<comment type="similarity">
    <text evidence="1">Belongs to the CFA/CMAS family.</text>
</comment>
<comment type="caution">
    <text evidence="8">The sequence shown here is derived from an EMBL/GenBank/DDBJ whole genome shotgun (WGS) entry which is preliminary data.</text>
</comment>
<dbReference type="CDD" id="cd02440">
    <property type="entry name" value="AdoMet_MTases"/>
    <property type="match status" value="1"/>
</dbReference>
<keyword evidence="3 8" id="KW-0808">Transferase</keyword>
<evidence type="ECO:0000256" key="3">
    <source>
        <dbReference type="ARBA" id="ARBA00022679"/>
    </source>
</evidence>
<dbReference type="EMBL" id="PGTB01000070">
    <property type="protein sequence ID" value="PJE35810.1"/>
    <property type="molecule type" value="Genomic_DNA"/>
</dbReference>
<evidence type="ECO:0000259" key="7">
    <source>
        <dbReference type="Pfam" id="PF25371"/>
    </source>
</evidence>
<dbReference type="InterPro" id="IPR003333">
    <property type="entry name" value="CMAS"/>
</dbReference>
<dbReference type="Gene3D" id="3.40.50.150">
    <property type="entry name" value="Vaccinia Virus protein VP39"/>
    <property type="match status" value="1"/>
</dbReference>
<accession>A0A2M8IZ43</accession>
<evidence type="ECO:0000256" key="1">
    <source>
        <dbReference type="ARBA" id="ARBA00010815"/>
    </source>
</evidence>
<dbReference type="GO" id="GO:0032259">
    <property type="term" value="P:methylation"/>
    <property type="evidence" value="ECO:0007669"/>
    <property type="project" value="UniProtKB-KW"/>
</dbReference>
<keyword evidence="5" id="KW-0443">Lipid metabolism</keyword>
<dbReference type="SUPFAM" id="SSF53335">
    <property type="entry name" value="S-adenosyl-L-methionine-dependent methyltransferases"/>
    <property type="match status" value="1"/>
</dbReference>
<evidence type="ECO:0000256" key="6">
    <source>
        <dbReference type="PIRSR" id="PIRSR003085-1"/>
    </source>
</evidence>
<dbReference type="RefSeq" id="WP_100163352.1">
    <property type="nucleotide sequence ID" value="NZ_PGTB01000070.1"/>
</dbReference>
<reference evidence="8 9" key="1">
    <citation type="journal article" date="2018" name="Int. J. Syst. Evol. Microbiol.">
        <title>Pseudooceanicola lipolyticus sp. nov., a marine alphaproteobacterium, reclassification of Oceanicola flagellatus as Pseudooceanicola flagellatus comb. nov. and emended description of the genus Pseudooceanicola.</title>
        <authorList>
            <person name="Huang M.-M."/>
            <person name="Guo L.-L."/>
            <person name="Wu Y.-H."/>
            <person name="Lai Q.-L."/>
            <person name="Shao Z.-Z."/>
            <person name="Wang C.-S."/>
            <person name="Wu M."/>
            <person name="Xu X.-W."/>
        </authorList>
    </citation>
    <scope>NUCLEOTIDE SEQUENCE [LARGE SCALE GENOMIC DNA]</scope>
    <source>
        <strain evidence="8 9">157</strain>
    </source>
</reference>
<evidence type="ECO:0000256" key="4">
    <source>
        <dbReference type="ARBA" id="ARBA00022691"/>
    </source>
</evidence>
<dbReference type="PANTHER" id="PTHR43667">
    <property type="entry name" value="CYCLOPROPANE-FATTY-ACYL-PHOSPHOLIPID SYNTHASE"/>
    <property type="match status" value="1"/>
</dbReference>
<dbReference type="PANTHER" id="PTHR43667:SF1">
    <property type="entry name" value="CYCLOPROPANE-FATTY-ACYL-PHOSPHOLIPID SYNTHASE"/>
    <property type="match status" value="1"/>
</dbReference>
<protein>
    <submittedName>
        <fullName evidence="8">SAM-dependent methyltransferase</fullName>
    </submittedName>
</protein>
<dbReference type="Pfam" id="PF02353">
    <property type="entry name" value="CMAS"/>
    <property type="match status" value="1"/>
</dbReference>
<dbReference type="GO" id="GO:0008168">
    <property type="term" value="F:methyltransferase activity"/>
    <property type="evidence" value="ECO:0007669"/>
    <property type="project" value="UniProtKB-KW"/>
</dbReference>
<evidence type="ECO:0000256" key="5">
    <source>
        <dbReference type="ARBA" id="ARBA00023098"/>
    </source>
</evidence>
<feature type="domain" description="DUF7884" evidence="7">
    <location>
        <begin position="7"/>
        <end position="86"/>
    </location>
</feature>
<gene>
    <name evidence="8" type="ORF">CVM52_15300</name>
</gene>
<keyword evidence="2 8" id="KW-0489">Methyltransferase</keyword>
<dbReference type="Pfam" id="PF25371">
    <property type="entry name" value="DUF7884"/>
    <property type="match status" value="1"/>
</dbReference>
<dbReference type="InterPro" id="IPR050723">
    <property type="entry name" value="CFA/CMAS"/>
</dbReference>
<keyword evidence="4" id="KW-0949">S-adenosyl-L-methionine</keyword>
<dbReference type="OrthoDB" id="9782855at2"/>
<dbReference type="PIRSF" id="PIRSF003085">
    <property type="entry name" value="CMAS"/>
    <property type="match status" value="1"/>
</dbReference>
<evidence type="ECO:0000313" key="9">
    <source>
        <dbReference type="Proteomes" id="UP000231553"/>
    </source>
</evidence>
<feature type="active site" evidence="6">
    <location>
        <position position="366"/>
    </location>
</feature>
<dbReference type="Proteomes" id="UP000231553">
    <property type="component" value="Unassembled WGS sequence"/>
</dbReference>
<dbReference type="InterPro" id="IPR029063">
    <property type="entry name" value="SAM-dependent_MTases_sf"/>
</dbReference>
<dbReference type="InterPro" id="IPR057206">
    <property type="entry name" value="DUF7884"/>
</dbReference>
<name>A0A2M8IZ43_9RHOB</name>